<name>A0A9D4ZRC2_ADICA</name>
<accession>A0A9D4ZRC2</accession>
<gene>
    <name evidence="1" type="ORF">GOP47_0002133</name>
</gene>
<protein>
    <submittedName>
        <fullName evidence="1">Uncharacterized protein</fullName>
    </submittedName>
</protein>
<dbReference type="AlphaFoldDB" id="A0A9D4ZRC2"/>
<organism evidence="1 2">
    <name type="scientific">Adiantum capillus-veneris</name>
    <name type="common">Maidenhair fern</name>
    <dbReference type="NCBI Taxonomy" id="13818"/>
    <lineage>
        <taxon>Eukaryota</taxon>
        <taxon>Viridiplantae</taxon>
        <taxon>Streptophyta</taxon>
        <taxon>Embryophyta</taxon>
        <taxon>Tracheophyta</taxon>
        <taxon>Polypodiopsida</taxon>
        <taxon>Polypodiidae</taxon>
        <taxon>Polypodiales</taxon>
        <taxon>Pteridineae</taxon>
        <taxon>Pteridaceae</taxon>
        <taxon>Vittarioideae</taxon>
        <taxon>Adiantum</taxon>
    </lineage>
</organism>
<sequence>MENGSPQMDFDLLRSLLPYSRMQIHTLIADDDVTKSGSRHTNIHVKDSTLLMVDVTESGSPRMDFDVLWSLLRYSRMQIRTLMEKLSPVASFHYLNNREITATNLVLCNLPFLDRMLTRVIQHTYAVSQEDSENGQAIQIGNLSYFQRYFSNGFYRYLALLDAPITEEICFVLRTTEIFFLQERYMCTTEEANELHMQMIRYPLIAFKVLKGSQDICCHLFDKVTLRAKHAQRAVLVDLQKAIVEGCFNGTVTDQLSPFLILETQRRINDIGSLL</sequence>
<comment type="caution">
    <text evidence="1">The sequence shown here is derived from an EMBL/GenBank/DDBJ whole genome shotgun (WGS) entry which is preliminary data.</text>
</comment>
<proteinExistence type="predicted"/>
<reference evidence="1" key="1">
    <citation type="submission" date="2021-01" db="EMBL/GenBank/DDBJ databases">
        <title>Adiantum capillus-veneris genome.</title>
        <authorList>
            <person name="Fang Y."/>
            <person name="Liao Q."/>
        </authorList>
    </citation>
    <scope>NUCLEOTIDE SEQUENCE</scope>
    <source>
        <strain evidence="1">H3</strain>
        <tissue evidence="1">Leaf</tissue>
    </source>
</reference>
<dbReference type="EMBL" id="JABFUD020000003">
    <property type="protein sequence ID" value="KAI5082390.1"/>
    <property type="molecule type" value="Genomic_DNA"/>
</dbReference>
<evidence type="ECO:0000313" key="2">
    <source>
        <dbReference type="Proteomes" id="UP000886520"/>
    </source>
</evidence>
<dbReference type="Proteomes" id="UP000886520">
    <property type="component" value="Chromosome 2"/>
</dbReference>
<keyword evidence="2" id="KW-1185">Reference proteome</keyword>
<evidence type="ECO:0000313" key="1">
    <source>
        <dbReference type="EMBL" id="KAI5082390.1"/>
    </source>
</evidence>